<sequence>MMPGAPPLGQPMMPGAPPLGQPMMGPMMPGAPPLGQPMMPMQPHPNQTNSAVMPNLPGWYPGGAPGPMRGPGPRAPSHMAPQMPPAGPAHMLPLQLPPHTQLPPQTQIPPQPHPPPSVGPVAKAAPTANGAGAQGSGGDGSSLAVNFDDNNPFSEGFQERERRDRLREQQERQRIQLMQEVERHRTMQQRLEMEQQGLCLGPAGLQPGPVGTNPGGDSLPQMPFYNTDLPQDFMQPLRPQQQQQAPGQQGQLGPVYPQPGNMQPGFAGGPPPGQAFVPGGERRVMPRNGAFGGPEMAPTFCPKNPMLQGPHFPPGQPRPSRFGGSGVMLQGGGGVQGSLFGGDSSTPLPSNYPGSGQSLIQLYSNIIPEEKGKKKRNRKKRDSVDDSDSVKTPSTPHSDVCTPLTPSRVSDTSSTPTRSLCSHGEQDLSDLFLPVGSTSLAPSSELERQLSGSSSAQGGDGDQAPLFDETLQIKLERIETECRGAEGAIDGSAFGHGPQAGGVVKVEEGREVGLSSPLHGARGGDKELLKHLLKNKSTPPPNTNGNQTPPTRQMSGDKVRSETISRTGFIASNMTPPRSQLTGSTELQEPLLAEQGKRKQQRNKRTPKSGPEKLPSRYKRRKKEEEESPISYSSTDTLITQLKQQLCVLPLMEPLMGVNFAHFPPYGSGQLNRENRLSGSFGCATLEGVSDYYSQLIYKQNNLSNPPTPPASLPPTPPPVVRQKVINGFATAEELARKASVLDSHDVIKGLGPKQLPLAFRTEQHLLAHAISQGPKTVDVPASLPTPPHNNQEELRGQDHCVDRDTPDSFIPSSSPDSVVSMEISRYPDLSMVKEEPRSPCCSPVIPMLPSARGKGTEIKQEVKSESFFGSQFGQPTSCAKAGLVSIAITLNPVAAENINGVMSAVANLLGVNIPGRYELSRGPERSSLALLAGLKVPQTQGMDPRHTAMFSDHQNPASLRFLRPPGPPNQPGMSQQPQPVAAATGAGPSGRGDGPKPQWCCHCKALVLGNGVRKTTKCSKREGQSRVEGSMVFCSHNCLVLHSAGKPAKATESKPDMSTVLPDTIVQECPSKVLHQYSYNMSTLDVHCLAQLQPKQSPPSSPSSIFFLSETDKAEAKQDPLRVTVKLKPRPRAVNCGSGGADDMMSRHLKRWKGLRWRKWSVHIMVPTKGTMLTSLPGEDEVDELLRKLGASMRPDLLTRDLRRCCFCHEEGDGVTDGPARLLNLDLDLWVHLNCALWSSEVYETQAGALINVELALRRGMAVRCAYCQRTGATSGCHRLRCTNAYHFTCALKAQCTFFKDKTMLCHLHRPRAVGGGDGRAGDRAVVPSSFHHDHELRCFAVFRRVYVQRDEARQVAGVVQRSERRHTFRVGSLVFHTVGQLLPQQMSAFHSANAIFPVGYQASRIYWSMRHSNRRCRYMCRVQERDGHPEFVVRVIEQGYDDLVLTGASPKGVWDKILEPVAERRNESGTLKLFPVYLKGEDLFGFTVSAVTRIVESLPGVEACDRYTFRYGQNPLMELPLAINPTGSARSEPKASTHVKRLVLRPHTLTSTSGSSSKSMQTLGSVGQMEAPDELIPRQFASVPFQYRRMQAEWKNDVYLARSRIQGLGLYAARDIESHTMVIEYIGMLIRSEVANRMEKMYESQNRGVYMFRLDSEHVVDATITGGPARYINHSCAPNCIAEVVSLERGQKIVISSCRNIQRGEELCYDYKFDLEDDQHKIPCHCGAVNCRKWMN</sequence>
<name>A0ACC2H3W7_DALPE</name>
<evidence type="ECO:0000313" key="2">
    <source>
        <dbReference type="Proteomes" id="UP001157502"/>
    </source>
</evidence>
<dbReference type="Proteomes" id="UP001157502">
    <property type="component" value="Chromosome 6"/>
</dbReference>
<comment type="caution">
    <text evidence="1">The sequence shown here is derived from an EMBL/GenBank/DDBJ whole genome shotgun (WGS) entry which is preliminary data.</text>
</comment>
<accession>A0ACC2H3W7</accession>
<reference evidence="1" key="1">
    <citation type="submission" date="2021-05" db="EMBL/GenBank/DDBJ databases">
        <authorList>
            <person name="Pan Q."/>
            <person name="Jouanno E."/>
            <person name="Zahm M."/>
            <person name="Klopp C."/>
            <person name="Cabau C."/>
            <person name="Louis A."/>
            <person name="Berthelot C."/>
            <person name="Parey E."/>
            <person name="Roest Crollius H."/>
            <person name="Montfort J."/>
            <person name="Robinson-Rechavi M."/>
            <person name="Bouchez O."/>
            <person name="Lampietro C."/>
            <person name="Lopez Roques C."/>
            <person name="Donnadieu C."/>
            <person name="Postlethwait J."/>
            <person name="Bobe J."/>
            <person name="Dillon D."/>
            <person name="Chandos A."/>
            <person name="von Hippel F."/>
            <person name="Guiguen Y."/>
        </authorList>
    </citation>
    <scope>NUCLEOTIDE SEQUENCE</scope>
    <source>
        <strain evidence="1">YG-Jan2019</strain>
    </source>
</reference>
<proteinExistence type="predicted"/>
<keyword evidence="2" id="KW-1185">Reference proteome</keyword>
<gene>
    <name evidence="1" type="ORF">DPEC_G00077430</name>
</gene>
<evidence type="ECO:0000313" key="1">
    <source>
        <dbReference type="EMBL" id="KAJ8010661.1"/>
    </source>
</evidence>
<dbReference type="EMBL" id="CM055733">
    <property type="protein sequence ID" value="KAJ8010661.1"/>
    <property type="molecule type" value="Genomic_DNA"/>
</dbReference>
<organism evidence="1 2">
    <name type="scientific">Dallia pectoralis</name>
    <name type="common">Alaska blackfish</name>
    <dbReference type="NCBI Taxonomy" id="75939"/>
    <lineage>
        <taxon>Eukaryota</taxon>
        <taxon>Metazoa</taxon>
        <taxon>Chordata</taxon>
        <taxon>Craniata</taxon>
        <taxon>Vertebrata</taxon>
        <taxon>Euteleostomi</taxon>
        <taxon>Actinopterygii</taxon>
        <taxon>Neopterygii</taxon>
        <taxon>Teleostei</taxon>
        <taxon>Protacanthopterygii</taxon>
        <taxon>Esociformes</taxon>
        <taxon>Umbridae</taxon>
        <taxon>Dallia</taxon>
    </lineage>
</organism>
<protein>
    <submittedName>
        <fullName evidence="1">Uncharacterized protein</fullName>
    </submittedName>
</protein>